<dbReference type="AlphaFoldDB" id="A0A2L0EV80"/>
<proteinExistence type="predicted"/>
<gene>
    <name evidence="2" type="ORF">SOCE26_046510</name>
</gene>
<evidence type="ECO:0000256" key="1">
    <source>
        <dbReference type="SAM" id="MobiDB-lite"/>
    </source>
</evidence>
<name>A0A2L0EV80_SORCE</name>
<dbReference type="OrthoDB" id="5517362at2"/>
<dbReference type="RefSeq" id="WP_159397185.1">
    <property type="nucleotide sequence ID" value="NZ_CP012673.1"/>
</dbReference>
<feature type="compositionally biased region" description="Basic residues" evidence="1">
    <location>
        <begin position="514"/>
        <end position="528"/>
    </location>
</feature>
<dbReference type="Proteomes" id="UP000238348">
    <property type="component" value="Chromosome"/>
</dbReference>
<feature type="compositionally biased region" description="Low complexity" evidence="1">
    <location>
        <begin position="440"/>
        <end position="481"/>
    </location>
</feature>
<dbReference type="EMBL" id="CP012673">
    <property type="protein sequence ID" value="AUX43207.1"/>
    <property type="molecule type" value="Genomic_DNA"/>
</dbReference>
<evidence type="ECO:0000313" key="2">
    <source>
        <dbReference type="EMBL" id="AUX43207.1"/>
    </source>
</evidence>
<feature type="region of interest" description="Disordered" evidence="1">
    <location>
        <begin position="300"/>
        <end position="528"/>
    </location>
</feature>
<protein>
    <submittedName>
        <fullName evidence="2">Uncharacterized protein</fullName>
    </submittedName>
</protein>
<evidence type="ECO:0000313" key="3">
    <source>
        <dbReference type="Proteomes" id="UP000238348"/>
    </source>
</evidence>
<accession>A0A2L0EV80</accession>
<organism evidence="2 3">
    <name type="scientific">Sorangium cellulosum</name>
    <name type="common">Polyangium cellulosum</name>
    <dbReference type="NCBI Taxonomy" id="56"/>
    <lineage>
        <taxon>Bacteria</taxon>
        <taxon>Pseudomonadati</taxon>
        <taxon>Myxococcota</taxon>
        <taxon>Polyangia</taxon>
        <taxon>Polyangiales</taxon>
        <taxon>Polyangiaceae</taxon>
        <taxon>Sorangium</taxon>
    </lineage>
</organism>
<reference evidence="2 3" key="1">
    <citation type="submission" date="2015-09" db="EMBL/GenBank/DDBJ databases">
        <title>Sorangium comparison.</title>
        <authorList>
            <person name="Zaburannyi N."/>
            <person name="Bunk B."/>
            <person name="Overmann J."/>
            <person name="Mueller R."/>
        </authorList>
    </citation>
    <scope>NUCLEOTIDE SEQUENCE [LARGE SCALE GENOMIC DNA]</scope>
    <source>
        <strain evidence="2 3">So ce26</strain>
    </source>
</reference>
<feature type="compositionally biased region" description="Basic and acidic residues" evidence="1">
    <location>
        <begin position="427"/>
        <end position="439"/>
    </location>
</feature>
<sequence>MNERNLSRRLSTSIVDALKAHGHILVARGGATALARELEDKMSADIAIIAPRLEPWAIVDGEVTTTFGTDEIDDQVEELVASLTSTLMESEHVEDIFTEDNVIKRDVFRVMRDALLGPRPESVDEDDGGPVQVRLDMLGYVASTVGKRAPVEVLREALARAAASAGGKMTAYDPELREATFAVEGNDPDARLELEEAVADELSDLVEARVVTLPTMERRLDLPRKVDVGARGGLRQRLDAIASRMLRDGGCAASWELAGDRSLRLKLTPLSEQDALEVESHMTSFTRDIASLLGESPDALVAAGGPASTPLRGDAPVSRRRESAPPVEEDEDDLDDEDDLEDEDLDEGEGDLDDEDEDDLDEDEDDLDEDEDEDDLDEDEDDLDEDEQDVAEENDAPDGKPAARAKPRIPSEPAEERAPASKAKGKVAAERDVKKEPAKKTATAARKAPASVRKVPAAAAAATKKAPASAEAAARKAPASAAEKKASPEKAAAGAAKKAAKAPAKKASPAAAKKAAKAPAKKAAAKKR</sequence>
<feature type="compositionally biased region" description="Acidic residues" evidence="1">
    <location>
        <begin position="327"/>
        <end position="396"/>
    </location>
</feature>